<evidence type="ECO:0000313" key="2">
    <source>
        <dbReference type="Proteomes" id="UP000317093"/>
    </source>
</evidence>
<dbReference type="KEGG" id="knv:Pan216_16200"/>
<dbReference type="Proteomes" id="UP000317093">
    <property type="component" value="Chromosome"/>
</dbReference>
<gene>
    <name evidence="1" type="ORF">Pan216_16200</name>
</gene>
<reference evidence="1 2" key="1">
    <citation type="submission" date="2019-02" db="EMBL/GenBank/DDBJ databases">
        <title>Deep-cultivation of Planctomycetes and their phenomic and genomic characterization uncovers novel biology.</title>
        <authorList>
            <person name="Wiegand S."/>
            <person name="Jogler M."/>
            <person name="Boedeker C."/>
            <person name="Pinto D."/>
            <person name="Vollmers J."/>
            <person name="Rivas-Marin E."/>
            <person name="Kohn T."/>
            <person name="Peeters S.H."/>
            <person name="Heuer A."/>
            <person name="Rast P."/>
            <person name="Oberbeckmann S."/>
            <person name="Bunk B."/>
            <person name="Jeske O."/>
            <person name="Meyerdierks A."/>
            <person name="Storesund J.E."/>
            <person name="Kallscheuer N."/>
            <person name="Luecker S."/>
            <person name="Lage O.M."/>
            <person name="Pohl T."/>
            <person name="Merkel B.J."/>
            <person name="Hornburger P."/>
            <person name="Mueller R.-W."/>
            <person name="Bruemmer F."/>
            <person name="Labrenz M."/>
            <person name="Spormann A.M."/>
            <person name="Op den Camp H."/>
            <person name="Overmann J."/>
            <person name="Amann R."/>
            <person name="Jetten M.S.M."/>
            <person name="Mascher T."/>
            <person name="Medema M.H."/>
            <person name="Devos D.P."/>
            <person name="Kaster A.-K."/>
            <person name="Ovreas L."/>
            <person name="Rohde M."/>
            <person name="Galperin M.Y."/>
            <person name="Jogler C."/>
        </authorList>
    </citation>
    <scope>NUCLEOTIDE SEQUENCE [LARGE SCALE GENOMIC DNA]</scope>
    <source>
        <strain evidence="1 2">Pan216</strain>
    </source>
</reference>
<sequence length="58" mass="6568">MSQRRHKRDPLSLIPPSDLIAHSLREVETEAKQLRILLRTAREIEKAAKRPEPAGVAS</sequence>
<organism evidence="1 2">
    <name type="scientific">Kolteria novifilia</name>
    <dbReference type="NCBI Taxonomy" id="2527975"/>
    <lineage>
        <taxon>Bacteria</taxon>
        <taxon>Pseudomonadati</taxon>
        <taxon>Planctomycetota</taxon>
        <taxon>Planctomycetia</taxon>
        <taxon>Kolteriales</taxon>
        <taxon>Kolteriaceae</taxon>
        <taxon>Kolteria</taxon>
    </lineage>
</organism>
<keyword evidence="2" id="KW-1185">Reference proteome</keyword>
<protein>
    <submittedName>
        <fullName evidence="1">Uncharacterized protein</fullName>
    </submittedName>
</protein>
<accession>A0A518B1A8</accession>
<evidence type="ECO:0000313" key="1">
    <source>
        <dbReference type="EMBL" id="QDU60769.1"/>
    </source>
</evidence>
<dbReference type="AlphaFoldDB" id="A0A518B1A8"/>
<name>A0A518B1A8_9BACT</name>
<dbReference type="EMBL" id="CP036279">
    <property type="protein sequence ID" value="QDU60769.1"/>
    <property type="molecule type" value="Genomic_DNA"/>
</dbReference>
<proteinExistence type="predicted"/>